<keyword evidence="1" id="KW-0812">Transmembrane</keyword>
<dbReference type="AlphaFoldDB" id="A0A2T8FCP3"/>
<comment type="caution">
    <text evidence="2">The sequence shown here is derived from an EMBL/GenBank/DDBJ whole genome shotgun (WGS) entry which is preliminary data.</text>
</comment>
<protein>
    <submittedName>
        <fullName evidence="2">Uncharacterized protein</fullName>
    </submittedName>
</protein>
<gene>
    <name evidence="2" type="ORF">DDE18_09390</name>
</gene>
<feature type="transmembrane region" description="Helical" evidence="1">
    <location>
        <begin position="203"/>
        <end position="226"/>
    </location>
</feature>
<dbReference type="EMBL" id="QDGZ01000003">
    <property type="protein sequence ID" value="PVG83481.1"/>
    <property type="molecule type" value="Genomic_DNA"/>
</dbReference>
<feature type="transmembrane region" description="Helical" evidence="1">
    <location>
        <begin position="56"/>
        <end position="79"/>
    </location>
</feature>
<accession>A0A2T8FCP3</accession>
<feature type="transmembrane region" description="Helical" evidence="1">
    <location>
        <begin position="91"/>
        <end position="111"/>
    </location>
</feature>
<keyword evidence="1" id="KW-1133">Transmembrane helix</keyword>
<evidence type="ECO:0000313" key="2">
    <source>
        <dbReference type="EMBL" id="PVG83481.1"/>
    </source>
</evidence>
<dbReference type="RefSeq" id="WP_116571960.1">
    <property type="nucleotide sequence ID" value="NZ_QDGZ01000003.1"/>
</dbReference>
<keyword evidence="3" id="KW-1185">Reference proteome</keyword>
<name>A0A2T8FCP3_9ACTN</name>
<feature type="transmembrane region" description="Helical" evidence="1">
    <location>
        <begin position="174"/>
        <end position="196"/>
    </location>
</feature>
<keyword evidence="1" id="KW-0472">Membrane</keyword>
<dbReference type="Proteomes" id="UP000246018">
    <property type="component" value="Unassembled WGS sequence"/>
</dbReference>
<evidence type="ECO:0000313" key="3">
    <source>
        <dbReference type="Proteomes" id="UP000246018"/>
    </source>
</evidence>
<sequence>MTDPTSATPEGRSVIHDLGYRPYTGARLGEGSIARALAVTGFRNAFGLGRSGRSKVLPFVLLALNLFPAVIVGGVMVLIGLDELPISYAQYASTTQVILGIFVASQAPVLFSRDLRHGTISLYLARPLRASTYALARWAALLAATLVFLLLPIVLLYAVALLGELDVTEQTREAGVAVALAVLLALVLTGIAGLISSWSTRRGFAVVATIAVLLIGNGIVTAVQGISSEEGRSDVGEVAGLFSPYSLYRGLATAWADVDALTPPTSAGMEALYALVLVGLSAACLGGLVWRYRRVASA</sequence>
<reference evidence="2 3" key="1">
    <citation type="submission" date="2018-04" db="EMBL/GenBank/DDBJ databases">
        <title>Genome of Nocardioides gansuensis WSJ-1.</title>
        <authorList>
            <person name="Wu S."/>
            <person name="Wang G."/>
        </authorList>
    </citation>
    <scope>NUCLEOTIDE SEQUENCE [LARGE SCALE GENOMIC DNA]</scope>
    <source>
        <strain evidence="2 3">WSJ-1</strain>
    </source>
</reference>
<proteinExistence type="predicted"/>
<evidence type="ECO:0000256" key="1">
    <source>
        <dbReference type="SAM" id="Phobius"/>
    </source>
</evidence>
<feature type="transmembrane region" description="Helical" evidence="1">
    <location>
        <begin position="271"/>
        <end position="290"/>
    </location>
</feature>
<feature type="transmembrane region" description="Helical" evidence="1">
    <location>
        <begin position="138"/>
        <end position="162"/>
    </location>
</feature>
<dbReference type="OrthoDB" id="5495463at2"/>
<organism evidence="2 3">
    <name type="scientific">Nocardioides gansuensis</name>
    <dbReference type="NCBI Taxonomy" id="2138300"/>
    <lineage>
        <taxon>Bacteria</taxon>
        <taxon>Bacillati</taxon>
        <taxon>Actinomycetota</taxon>
        <taxon>Actinomycetes</taxon>
        <taxon>Propionibacteriales</taxon>
        <taxon>Nocardioidaceae</taxon>
        <taxon>Nocardioides</taxon>
    </lineage>
</organism>